<reference evidence="9" key="1">
    <citation type="journal article" date="2023" name="Mol. Phylogenet. Evol.">
        <title>Genome-scale phylogeny and comparative genomics of the fungal order Sordariales.</title>
        <authorList>
            <person name="Hensen N."/>
            <person name="Bonometti L."/>
            <person name="Westerberg I."/>
            <person name="Brannstrom I.O."/>
            <person name="Guillou S."/>
            <person name="Cros-Aarteil S."/>
            <person name="Calhoun S."/>
            <person name="Haridas S."/>
            <person name="Kuo A."/>
            <person name="Mondo S."/>
            <person name="Pangilinan J."/>
            <person name="Riley R."/>
            <person name="LaButti K."/>
            <person name="Andreopoulos B."/>
            <person name="Lipzen A."/>
            <person name="Chen C."/>
            <person name="Yan M."/>
            <person name="Daum C."/>
            <person name="Ng V."/>
            <person name="Clum A."/>
            <person name="Steindorff A."/>
            <person name="Ohm R.A."/>
            <person name="Martin F."/>
            <person name="Silar P."/>
            <person name="Natvig D.O."/>
            <person name="Lalanne C."/>
            <person name="Gautier V."/>
            <person name="Ament-Velasquez S.L."/>
            <person name="Kruys A."/>
            <person name="Hutchinson M.I."/>
            <person name="Powell A.J."/>
            <person name="Barry K."/>
            <person name="Miller A.N."/>
            <person name="Grigoriev I.V."/>
            <person name="Debuchy R."/>
            <person name="Gladieux P."/>
            <person name="Hiltunen Thoren M."/>
            <person name="Johannesson H."/>
        </authorList>
    </citation>
    <scope>NUCLEOTIDE SEQUENCE</scope>
    <source>
        <strain evidence="9">PSN309</strain>
    </source>
</reference>
<keyword evidence="5 7" id="KW-1133">Transmembrane helix</keyword>
<comment type="caution">
    <text evidence="9">The sequence shown here is derived from an EMBL/GenBank/DDBJ whole genome shotgun (WGS) entry which is preliminary data.</text>
</comment>
<feature type="region of interest" description="Disordered" evidence="8">
    <location>
        <begin position="303"/>
        <end position="394"/>
    </location>
</feature>
<keyword evidence="10" id="KW-1185">Reference proteome</keyword>
<feature type="transmembrane region" description="Helical" evidence="7">
    <location>
        <begin position="44"/>
        <end position="66"/>
    </location>
</feature>
<dbReference type="AlphaFoldDB" id="A0AAN6WRH3"/>
<dbReference type="PANTHER" id="PTHR40021:SF1">
    <property type="entry name" value="DEFECT AT LOW TEMPERATURE PROTEIN 1"/>
    <property type="match status" value="1"/>
</dbReference>
<evidence type="ECO:0000313" key="10">
    <source>
        <dbReference type="Proteomes" id="UP001302126"/>
    </source>
</evidence>
<organism evidence="9 10">
    <name type="scientific">Podospora australis</name>
    <dbReference type="NCBI Taxonomy" id="1536484"/>
    <lineage>
        <taxon>Eukaryota</taxon>
        <taxon>Fungi</taxon>
        <taxon>Dikarya</taxon>
        <taxon>Ascomycota</taxon>
        <taxon>Pezizomycotina</taxon>
        <taxon>Sordariomycetes</taxon>
        <taxon>Sordariomycetidae</taxon>
        <taxon>Sordariales</taxon>
        <taxon>Podosporaceae</taxon>
        <taxon>Podospora</taxon>
    </lineage>
</organism>
<evidence type="ECO:0000313" key="9">
    <source>
        <dbReference type="EMBL" id="KAK4186106.1"/>
    </source>
</evidence>
<keyword evidence="4 7" id="KW-0812">Transmembrane</keyword>
<accession>A0AAN6WRH3</accession>
<dbReference type="PANTHER" id="PTHR40021">
    <property type="entry name" value="DEFECT AT LOW TEMPERATURE PROTEIN 1"/>
    <property type="match status" value="1"/>
</dbReference>
<evidence type="ECO:0000256" key="4">
    <source>
        <dbReference type="ARBA" id="ARBA00022692"/>
    </source>
</evidence>
<dbReference type="InterPro" id="IPR038869">
    <property type="entry name" value="DLT1"/>
</dbReference>
<protein>
    <recommendedName>
        <fullName evidence="3 7">Defect at low temperature protein 1</fullName>
    </recommendedName>
</protein>
<dbReference type="EMBL" id="MU864431">
    <property type="protein sequence ID" value="KAK4186106.1"/>
    <property type="molecule type" value="Genomic_DNA"/>
</dbReference>
<dbReference type="GO" id="GO:0016020">
    <property type="term" value="C:membrane"/>
    <property type="evidence" value="ECO:0007669"/>
    <property type="project" value="UniProtKB-SubCell"/>
</dbReference>
<comment type="similarity">
    <text evidence="2 7">Belongs to the DLT1 family.</text>
</comment>
<evidence type="ECO:0000256" key="7">
    <source>
        <dbReference type="RuleBase" id="RU367100"/>
    </source>
</evidence>
<evidence type="ECO:0000256" key="8">
    <source>
        <dbReference type="SAM" id="MobiDB-lite"/>
    </source>
</evidence>
<proteinExistence type="inferred from homology"/>
<name>A0AAN6WRH3_9PEZI</name>
<dbReference type="Proteomes" id="UP001302126">
    <property type="component" value="Unassembled WGS sequence"/>
</dbReference>
<evidence type="ECO:0000256" key="1">
    <source>
        <dbReference type="ARBA" id="ARBA00002489"/>
    </source>
</evidence>
<feature type="compositionally biased region" description="Low complexity" evidence="8">
    <location>
        <begin position="440"/>
        <end position="456"/>
    </location>
</feature>
<evidence type="ECO:0000256" key="5">
    <source>
        <dbReference type="ARBA" id="ARBA00022989"/>
    </source>
</evidence>
<feature type="compositionally biased region" description="Polar residues" evidence="8">
    <location>
        <begin position="421"/>
        <end position="432"/>
    </location>
</feature>
<gene>
    <name evidence="7" type="primary">DLT1</name>
    <name evidence="9" type="ORF">QBC35DRAFT_502057</name>
</gene>
<comment type="function">
    <text evidence="1 7">Required for growth under high-pressure and low-temperature conditions.</text>
</comment>
<evidence type="ECO:0000256" key="6">
    <source>
        <dbReference type="ARBA" id="ARBA00023136"/>
    </source>
</evidence>
<feature type="transmembrane region" description="Helical" evidence="7">
    <location>
        <begin position="6"/>
        <end position="32"/>
    </location>
</feature>
<keyword evidence="6 7" id="KW-0472">Membrane</keyword>
<reference evidence="9" key="2">
    <citation type="submission" date="2023-05" db="EMBL/GenBank/DDBJ databases">
        <authorList>
            <consortium name="Lawrence Berkeley National Laboratory"/>
            <person name="Steindorff A."/>
            <person name="Hensen N."/>
            <person name="Bonometti L."/>
            <person name="Westerberg I."/>
            <person name="Brannstrom I.O."/>
            <person name="Guillou S."/>
            <person name="Cros-Aarteil S."/>
            <person name="Calhoun S."/>
            <person name="Haridas S."/>
            <person name="Kuo A."/>
            <person name="Mondo S."/>
            <person name="Pangilinan J."/>
            <person name="Riley R."/>
            <person name="Labutti K."/>
            <person name="Andreopoulos B."/>
            <person name="Lipzen A."/>
            <person name="Chen C."/>
            <person name="Yanf M."/>
            <person name="Daum C."/>
            <person name="Ng V."/>
            <person name="Clum A."/>
            <person name="Ohm R."/>
            <person name="Martin F."/>
            <person name="Silar P."/>
            <person name="Natvig D."/>
            <person name="Lalanne C."/>
            <person name="Gautier V."/>
            <person name="Ament-Velasquez S.L."/>
            <person name="Kruys A."/>
            <person name="Hutchinson M.I."/>
            <person name="Powell A.J."/>
            <person name="Barry K."/>
            <person name="Miller A.N."/>
            <person name="Grigoriev I.V."/>
            <person name="Debuchy R."/>
            <person name="Gladieux P."/>
            <person name="Thoren M.H."/>
            <person name="Johannesson H."/>
        </authorList>
    </citation>
    <scope>NUCLEOTIDE SEQUENCE</scope>
    <source>
        <strain evidence="9">PSN309</strain>
    </source>
</reference>
<feature type="region of interest" description="Disordered" evidence="8">
    <location>
        <begin position="409"/>
        <end position="461"/>
    </location>
</feature>
<evidence type="ECO:0000256" key="3">
    <source>
        <dbReference type="ARBA" id="ARBA00021353"/>
    </source>
</evidence>
<sequence>MSAASLLFVIIYNFFYYLLYLVLLAFLIVSPVDLIQQAVQKGQNWNILVIAVCYVVTILVIAFIYASRLFINRSVLSSIPKTWIPIDKGDVPRSVREMIVEGLSRSAAIAYEARPRVPLAVNNAQSSVAGGNKEEEQTRSGWKSMFRKSGTAVDGVAVVGVNVIPQHKPVWGEIEHPGWGSPLSPDLPNLQYETVITELPNLIEAKALTLAPPDPESRADPPTLDPDAVVLLQRPEYMGLREYLTHLTDLAVLAPLATTTEFLSKYEAARFSGRPLSNEQFRHLMHLFAEILRNMHPLNPAVLLHHGEDDGSSGRPPTFESDIDNDAPRGTSPSSEGTPVDGLGGGGLQIIIPSSSTGPGQGRVGGTDLDLERRGTSSTTSSGRRYLRPGLGSGMVRNSSANTWLYQTAPTTPKSRHTGISRASSSADSFAQTRKAYYPASQTSSSASEHASIRSGGSAGSGGSVIRLAGHEDMTDLPYVLTYTP</sequence>
<evidence type="ECO:0000256" key="2">
    <source>
        <dbReference type="ARBA" id="ARBA00005550"/>
    </source>
</evidence>
<comment type="subcellular location">
    <subcellularLocation>
        <location evidence="7">Membrane</location>
        <topology evidence="7">Multi-pass membrane protein</topology>
    </subcellularLocation>
</comment>